<name>A0A1H7N133_HALLR</name>
<evidence type="ECO:0000313" key="2">
    <source>
        <dbReference type="Proteomes" id="UP000183894"/>
    </source>
</evidence>
<organism evidence="1 2">
    <name type="scientific">Haloferax larsenii</name>
    <dbReference type="NCBI Taxonomy" id="302484"/>
    <lineage>
        <taxon>Archaea</taxon>
        <taxon>Methanobacteriati</taxon>
        <taxon>Methanobacteriota</taxon>
        <taxon>Stenosarchaea group</taxon>
        <taxon>Halobacteria</taxon>
        <taxon>Halobacteriales</taxon>
        <taxon>Haloferacaceae</taxon>
        <taxon>Haloferax</taxon>
    </lineage>
</organism>
<dbReference type="EMBL" id="FOAD01000003">
    <property type="protein sequence ID" value="SEL17272.1"/>
    <property type="molecule type" value="Genomic_DNA"/>
</dbReference>
<dbReference type="Proteomes" id="UP000183894">
    <property type="component" value="Unassembled WGS sequence"/>
</dbReference>
<sequence>MATEGRVEGKSFRLYKGAENGLESISTSTNIHPLMYPLSGIPQSCGNLVFSEPDYSE</sequence>
<gene>
    <name evidence="1" type="ORF">SAMN04488691_103162</name>
</gene>
<reference evidence="1 2" key="1">
    <citation type="submission" date="2016-10" db="EMBL/GenBank/DDBJ databases">
        <authorList>
            <person name="de Groot N.N."/>
        </authorList>
    </citation>
    <scope>NUCLEOTIDE SEQUENCE [LARGE SCALE GENOMIC DNA]</scope>
    <source>
        <strain evidence="1 2">CDM_5</strain>
    </source>
</reference>
<proteinExistence type="predicted"/>
<dbReference type="AlphaFoldDB" id="A0A1H7N133"/>
<evidence type="ECO:0000313" key="1">
    <source>
        <dbReference type="EMBL" id="SEL17272.1"/>
    </source>
</evidence>
<protein>
    <submittedName>
        <fullName evidence="1">Uncharacterized protein</fullName>
    </submittedName>
</protein>
<accession>A0A1H7N133</accession>